<sequence length="191" mass="21891">MRNQLRIDFLNHGNPHRTTATRKLIIFLGLDVFVEFKRFFQRENIREQRDFHHAGKADFLKCRAEFSGRDCLGILVDKRGRNHCVNRGIRVSQRVECRQNVAAFGELLCVATANTFAATDAKLRVDRNGAVFDKQRVKIAARAALFQLCILACAGIRANHDRMFFRPEQAGKMVRIITLLLDKVKFFGKVA</sequence>
<reference evidence="1" key="1">
    <citation type="submission" date="2019-08" db="EMBL/GenBank/DDBJ databases">
        <authorList>
            <person name="Kucharzyk K."/>
            <person name="Murdoch R.W."/>
            <person name="Higgins S."/>
            <person name="Loffler F."/>
        </authorList>
    </citation>
    <scope>NUCLEOTIDE SEQUENCE</scope>
</reference>
<dbReference type="EMBL" id="VSSQ01062091">
    <property type="protein sequence ID" value="MPN15344.1"/>
    <property type="molecule type" value="Genomic_DNA"/>
</dbReference>
<comment type="caution">
    <text evidence="1">The sequence shown here is derived from an EMBL/GenBank/DDBJ whole genome shotgun (WGS) entry which is preliminary data.</text>
</comment>
<proteinExistence type="predicted"/>
<evidence type="ECO:0000313" key="1">
    <source>
        <dbReference type="EMBL" id="MPN15344.1"/>
    </source>
</evidence>
<gene>
    <name evidence="1" type="ORF">SDC9_162675</name>
</gene>
<dbReference type="AlphaFoldDB" id="A0A645FTI8"/>
<name>A0A645FTI8_9ZZZZ</name>
<accession>A0A645FTI8</accession>
<organism evidence="1">
    <name type="scientific">bioreactor metagenome</name>
    <dbReference type="NCBI Taxonomy" id="1076179"/>
    <lineage>
        <taxon>unclassified sequences</taxon>
        <taxon>metagenomes</taxon>
        <taxon>ecological metagenomes</taxon>
    </lineage>
</organism>
<protein>
    <submittedName>
        <fullName evidence="1">Uncharacterized protein</fullName>
    </submittedName>
</protein>